<dbReference type="AlphaFoldDB" id="A0A7I7JMB2"/>
<dbReference type="KEGG" id="mnm:MNVM_14750"/>
<name>A0A7I7JMB2_9MYCO</name>
<feature type="transmembrane region" description="Helical" evidence="1">
    <location>
        <begin position="77"/>
        <end position="93"/>
    </location>
</feature>
<evidence type="ECO:0000313" key="3">
    <source>
        <dbReference type="Proteomes" id="UP000466997"/>
    </source>
</evidence>
<keyword evidence="1" id="KW-0472">Membrane</keyword>
<accession>A0A7I7JMB2</accession>
<proteinExistence type="predicted"/>
<feature type="transmembrane region" description="Helical" evidence="1">
    <location>
        <begin position="55"/>
        <end position="72"/>
    </location>
</feature>
<keyword evidence="1" id="KW-0812">Transmembrane</keyword>
<reference evidence="2 3" key="1">
    <citation type="journal article" date="2019" name="Emerg. Microbes Infect.">
        <title>Comprehensive subspecies identification of 175 nontuberculous mycobacteria species based on 7547 genomic profiles.</title>
        <authorList>
            <person name="Matsumoto Y."/>
            <person name="Kinjo T."/>
            <person name="Motooka D."/>
            <person name="Nabeya D."/>
            <person name="Jung N."/>
            <person name="Uechi K."/>
            <person name="Horii T."/>
            <person name="Iida T."/>
            <person name="Fujita J."/>
            <person name="Nakamura S."/>
        </authorList>
    </citation>
    <scope>NUCLEOTIDE SEQUENCE [LARGE SCALE GENOMIC DNA]</scope>
    <source>
        <strain evidence="2 3">JCM 6391</strain>
    </source>
</reference>
<protein>
    <submittedName>
        <fullName evidence="2">Uncharacterized protein</fullName>
    </submittedName>
</protein>
<feature type="transmembrane region" description="Helical" evidence="1">
    <location>
        <begin position="99"/>
        <end position="118"/>
    </location>
</feature>
<keyword evidence="1" id="KW-1133">Transmembrane helix</keyword>
<dbReference type="RefSeq" id="WP_013827287.1">
    <property type="nucleotide sequence ID" value="NZ_AP022562.1"/>
</dbReference>
<dbReference type="Proteomes" id="UP000466997">
    <property type="component" value="Chromosome"/>
</dbReference>
<evidence type="ECO:0000256" key="1">
    <source>
        <dbReference type="SAM" id="Phobius"/>
    </source>
</evidence>
<sequence length="152" mass="15234">MAGVIAALACTLGCCLPAILVALGVGASGAAGMGHAAHGAGESRGALLDLLHRVSPALLIASIALVAGAFAMRRRAAVLPALLAGVVLYLSVHGQTDPAVMYAGMAIGYGVWIGLYFWTRRSAQACEHEAGGVGAEVGAAHREPPIDPVQGQ</sequence>
<dbReference type="EMBL" id="AP022562">
    <property type="protein sequence ID" value="BBX12394.1"/>
    <property type="molecule type" value="Genomic_DNA"/>
</dbReference>
<organism evidence="2 3">
    <name type="scientific">Mycobacterium novum</name>
    <dbReference type="NCBI Taxonomy" id="2492438"/>
    <lineage>
        <taxon>Bacteria</taxon>
        <taxon>Bacillati</taxon>
        <taxon>Actinomycetota</taxon>
        <taxon>Actinomycetes</taxon>
        <taxon>Mycobacteriales</taxon>
        <taxon>Mycobacteriaceae</taxon>
        <taxon>Mycobacterium</taxon>
    </lineage>
</organism>
<keyword evidence="3" id="KW-1185">Reference proteome</keyword>
<evidence type="ECO:0000313" key="2">
    <source>
        <dbReference type="EMBL" id="BBX12394.1"/>
    </source>
</evidence>
<gene>
    <name evidence="2" type="ORF">MNVM_14750</name>
</gene>